<dbReference type="STRING" id="582515.KR51_00020660"/>
<reference evidence="2 3" key="1">
    <citation type="submission" date="2013-05" db="EMBL/GenBank/DDBJ databases">
        <title>Draft genome sequence of Rubidibacter lacunae KORDI 51-2.</title>
        <authorList>
            <person name="Choi D.H."/>
            <person name="Noh J.H."/>
            <person name="Kwon K.-K."/>
            <person name="Lee J.-H."/>
            <person name="Ryu J.-Y."/>
        </authorList>
    </citation>
    <scope>NUCLEOTIDE SEQUENCE [LARGE SCALE GENOMIC DNA]</scope>
    <source>
        <strain evidence="2 3">KORDI 51-2</strain>
    </source>
</reference>
<name>U5DLN0_9CHRO</name>
<accession>U5DLN0</accession>
<keyword evidence="2" id="KW-0012">Acyltransferase</keyword>
<dbReference type="FunCoup" id="U5DLN0">
    <property type="interactions" value="255"/>
</dbReference>
<sequence>MNANLARASDATESIERAIWTWRGMKIGYRVCGDRGPAVVCVHGFGASSGHWRKNLPVLGVTCRCYAIDLLGFGASDKPQPGGDVAYTFETWGQQIVDFCRDVVGEPAFLIGNSIGCIAAMQAAVDAPDLARGVAMLNVSLRLLHDRKRATLPWYRSFGAPIVQKLLASKPIGHFFFQRIARPAVVRRLLLEAYGRPDAVTDELVELILEPARTPGAADVFLSFVRYSQGPLPEDLLPELSCPTIVLWGENDPWEPIALGRAVVEGSPTVERFVSLAGLGHCPQDEAPDIVNPILQTWIDERTAAIA</sequence>
<dbReference type="Pfam" id="PF12697">
    <property type="entry name" value="Abhydrolase_6"/>
    <property type="match status" value="1"/>
</dbReference>
<evidence type="ECO:0000259" key="1">
    <source>
        <dbReference type="Pfam" id="PF12697"/>
    </source>
</evidence>
<keyword evidence="2" id="KW-0378">Hydrolase</keyword>
<keyword evidence="3" id="KW-1185">Reference proteome</keyword>
<organism evidence="2 3">
    <name type="scientific">Rubidibacter lacunae KORDI 51-2</name>
    <dbReference type="NCBI Taxonomy" id="582515"/>
    <lineage>
        <taxon>Bacteria</taxon>
        <taxon>Bacillati</taxon>
        <taxon>Cyanobacteriota</taxon>
        <taxon>Cyanophyceae</taxon>
        <taxon>Oscillatoriophycideae</taxon>
        <taxon>Chroococcales</taxon>
        <taxon>Aphanothecaceae</taxon>
        <taxon>Rubidibacter</taxon>
    </lineage>
</organism>
<dbReference type="AlphaFoldDB" id="U5DLN0"/>
<dbReference type="PANTHER" id="PTHR46438:SF12">
    <property type="entry name" value="ALPHA_BETA-HYDROLASES SUPERFAMILY PROTEIN"/>
    <property type="match status" value="1"/>
</dbReference>
<feature type="domain" description="AB hydrolase-1" evidence="1">
    <location>
        <begin position="39"/>
        <end position="292"/>
    </location>
</feature>
<dbReference type="SUPFAM" id="SSF53474">
    <property type="entry name" value="alpha/beta-Hydrolases"/>
    <property type="match status" value="1"/>
</dbReference>
<dbReference type="InterPro" id="IPR000073">
    <property type="entry name" value="AB_hydrolase_1"/>
</dbReference>
<dbReference type="PATRIC" id="fig|582515.4.peg.2329"/>
<comment type="caution">
    <text evidence="2">The sequence shown here is derived from an EMBL/GenBank/DDBJ whole genome shotgun (WGS) entry which is preliminary data.</text>
</comment>
<dbReference type="Proteomes" id="UP000016960">
    <property type="component" value="Unassembled WGS sequence"/>
</dbReference>
<dbReference type="EMBL" id="ASSJ01000049">
    <property type="protein sequence ID" value="ERN41489.1"/>
    <property type="molecule type" value="Genomic_DNA"/>
</dbReference>
<dbReference type="GO" id="GO:0016746">
    <property type="term" value="F:acyltransferase activity"/>
    <property type="evidence" value="ECO:0007669"/>
    <property type="project" value="UniProtKB-KW"/>
</dbReference>
<dbReference type="InParanoid" id="U5DLN0"/>
<dbReference type="InterPro" id="IPR029058">
    <property type="entry name" value="AB_hydrolase_fold"/>
</dbReference>
<evidence type="ECO:0000313" key="3">
    <source>
        <dbReference type="Proteomes" id="UP000016960"/>
    </source>
</evidence>
<protein>
    <submittedName>
        <fullName evidence="2">Putative hydrolase or acyltransferase (Alpha/beta hydrolase superfamily)</fullName>
    </submittedName>
</protein>
<dbReference type="eggNOG" id="COG2267">
    <property type="taxonomic scope" value="Bacteria"/>
</dbReference>
<proteinExistence type="predicted"/>
<keyword evidence="2" id="KW-0808">Transferase</keyword>
<evidence type="ECO:0000313" key="2">
    <source>
        <dbReference type="EMBL" id="ERN41489.1"/>
    </source>
</evidence>
<gene>
    <name evidence="2" type="ORF">KR51_00020660</name>
</gene>
<dbReference type="Gene3D" id="3.40.50.1820">
    <property type="entry name" value="alpha/beta hydrolase"/>
    <property type="match status" value="1"/>
</dbReference>
<dbReference type="GO" id="GO:0016787">
    <property type="term" value="F:hydrolase activity"/>
    <property type="evidence" value="ECO:0007669"/>
    <property type="project" value="UniProtKB-KW"/>
</dbReference>
<dbReference type="PANTHER" id="PTHR46438">
    <property type="entry name" value="ALPHA/BETA-HYDROLASES SUPERFAMILY PROTEIN"/>
    <property type="match status" value="1"/>
</dbReference>